<dbReference type="EMBL" id="KI394769">
    <property type="protein sequence ID" value="ERN00924.1"/>
    <property type="molecule type" value="Genomic_DNA"/>
</dbReference>
<dbReference type="SUPFAM" id="SSF51905">
    <property type="entry name" value="FAD/NAD(P)-binding domain"/>
    <property type="match status" value="2"/>
</dbReference>
<dbReference type="PROSITE" id="PS51257">
    <property type="entry name" value="PROKAR_LIPOPROTEIN"/>
    <property type="match status" value="1"/>
</dbReference>
<dbReference type="Pfam" id="PF00743">
    <property type="entry name" value="FMO-like"/>
    <property type="match status" value="1"/>
</dbReference>
<keyword evidence="8" id="KW-1185">Reference proteome</keyword>
<dbReference type="STRING" id="13333.W1NZX0"/>
<dbReference type="AlphaFoldDB" id="W1NZX0"/>
<gene>
    <name evidence="7" type="ORF">AMTR_s01333p00002250</name>
</gene>
<dbReference type="OrthoDB" id="66881at2759"/>
<proteinExistence type="inferred from homology"/>
<dbReference type="InterPro" id="IPR050982">
    <property type="entry name" value="Auxin_biosynth/cation_transpt"/>
</dbReference>
<dbReference type="KEGG" id="atr:18428999"/>
<dbReference type="InterPro" id="IPR000960">
    <property type="entry name" value="Flavin_mOase"/>
</dbReference>
<dbReference type="GO" id="GO:0050660">
    <property type="term" value="F:flavin adenine dinucleotide binding"/>
    <property type="evidence" value="ECO:0000318"/>
    <property type="project" value="GO_Central"/>
</dbReference>
<evidence type="ECO:0000256" key="2">
    <source>
        <dbReference type="ARBA" id="ARBA00022630"/>
    </source>
</evidence>
<comment type="cofactor">
    <cofactor evidence="6">
        <name>FAD</name>
        <dbReference type="ChEBI" id="CHEBI:57692"/>
    </cofactor>
</comment>
<dbReference type="GO" id="GO:0004497">
    <property type="term" value="F:monooxygenase activity"/>
    <property type="evidence" value="ECO:0000318"/>
    <property type="project" value="GO_Central"/>
</dbReference>
<keyword evidence="2 6" id="KW-0285">Flavoprotein</keyword>
<keyword evidence="6" id="KW-0503">Monooxygenase</keyword>
<organism evidence="7 8">
    <name type="scientific">Amborella trichopoda</name>
    <dbReference type="NCBI Taxonomy" id="13333"/>
    <lineage>
        <taxon>Eukaryota</taxon>
        <taxon>Viridiplantae</taxon>
        <taxon>Streptophyta</taxon>
        <taxon>Embryophyta</taxon>
        <taxon>Tracheophyta</taxon>
        <taxon>Spermatophyta</taxon>
        <taxon>Magnoliopsida</taxon>
        <taxon>Amborellales</taxon>
        <taxon>Amborellaceae</taxon>
        <taxon>Amborella</taxon>
    </lineage>
</organism>
<dbReference type="InterPro" id="IPR036188">
    <property type="entry name" value="FAD/NAD-bd_sf"/>
</dbReference>
<dbReference type="PIRSF" id="PIRSF000332">
    <property type="entry name" value="FMO"/>
    <property type="match status" value="1"/>
</dbReference>
<evidence type="ECO:0000256" key="3">
    <source>
        <dbReference type="ARBA" id="ARBA00022827"/>
    </source>
</evidence>
<dbReference type="Gramene" id="ERN00924">
    <property type="protein sequence ID" value="ERN00924"/>
    <property type="gene ID" value="AMTR_s01333p00002250"/>
</dbReference>
<reference evidence="8" key="1">
    <citation type="journal article" date="2013" name="Science">
        <title>The Amborella genome and the evolution of flowering plants.</title>
        <authorList>
            <consortium name="Amborella Genome Project"/>
        </authorList>
    </citation>
    <scope>NUCLEOTIDE SEQUENCE [LARGE SCALE GENOMIC DNA]</scope>
</reference>
<dbReference type="Gene3D" id="3.50.50.60">
    <property type="entry name" value="FAD/NAD(P)-binding domain"/>
    <property type="match status" value="1"/>
</dbReference>
<keyword evidence="3 6" id="KW-0274">FAD</keyword>
<evidence type="ECO:0000256" key="4">
    <source>
        <dbReference type="ARBA" id="ARBA00023002"/>
    </source>
</evidence>
<dbReference type="PRINTS" id="PR00411">
    <property type="entry name" value="PNDRDTASEI"/>
</dbReference>
<dbReference type="GO" id="GO:0004499">
    <property type="term" value="F:N,N-dimethylaniline monooxygenase activity"/>
    <property type="evidence" value="ECO:0007669"/>
    <property type="project" value="InterPro"/>
</dbReference>
<dbReference type="PANTHER" id="PTHR43539">
    <property type="entry name" value="FLAVIN-BINDING MONOOXYGENASE-LIKE PROTEIN (AFU_ORTHOLOGUE AFUA_4G09220)"/>
    <property type="match status" value="1"/>
</dbReference>
<evidence type="ECO:0000256" key="6">
    <source>
        <dbReference type="RuleBase" id="RU361177"/>
    </source>
</evidence>
<dbReference type="Proteomes" id="UP000017836">
    <property type="component" value="Unassembled WGS sequence"/>
</dbReference>
<dbReference type="EC" id="1.-.-.-" evidence="6"/>
<dbReference type="HOGENOM" id="CLU_006909_2_1_1"/>
<evidence type="ECO:0000313" key="8">
    <source>
        <dbReference type="Proteomes" id="UP000017836"/>
    </source>
</evidence>
<dbReference type="eggNOG" id="KOG1399">
    <property type="taxonomic scope" value="Eukaryota"/>
</dbReference>
<evidence type="ECO:0000256" key="5">
    <source>
        <dbReference type="ARBA" id="ARBA00047707"/>
    </source>
</evidence>
<dbReference type="GO" id="GO:0103075">
    <property type="term" value="F:indole-3-pyruvate monooxygenase activity"/>
    <property type="evidence" value="ECO:0007669"/>
    <property type="project" value="UniProtKB-EC"/>
</dbReference>
<dbReference type="OMA" id="EHFNICP"/>
<protein>
    <recommendedName>
        <fullName evidence="6">Flavin-containing monooxygenase</fullName>
        <ecNumber evidence="6">1.-.-.-</ecNumber>
    </recommendedName>
</protein>
<sequence length="391" mass="43662">MGMAMREQVVIIVGAGPSGLATSACLKNLCIPNVVIERDDCSASLWKKRCYDRLNLHLGKEFCELPHFPFPPDAPTFISKIDFIKYIDDYSTRFGVEPLFSREVIEATYDREVQRWILHVTNTCTKNVECYSGRFLVVATGENSEGIIPEIPGLPDFEGEVLHSSQFKSGRTHSGQNVLVVGCGNSGMEIALDLSIHGADASIVVRNPIHVMNKELIHMGMRLLRYFPLGLVDRLMVACSQWLYGNTSQFGIRRPEEGPFLLKRKTGRSPILDQGTFNKIKSGDIKVLPAIAHIRGKEVDFSNGEKKVFDAIILATGYKSAIKAWLKDEEEIFNEDGMPRAKYPNHWRGPNGLYCAGLSRRGLFGVSEDAMNIANDIYSLFRDGLNSERGL</sequence>
<dbReference type="GO" id="GO:0050661">
    <property type="term" value="F:NADP binding"/>
    <property type="evidence" value="ECO:0007669"/>
    <property type="project" value="InterPro"/>
</dbReference>
<name>W1NZX0_AMBTC</name>
<dbReference type="InterPro" id="IPR020946">
    <property type="entry name" value="Flavin_mOase-like"/>
</dbReference>
<accession>W1NZX0</accession>
<evidence type="ECO:0000256" key="1">
    <source>
        <dbReference type="ARBA" id="ARBA00009183"/>
    </source>
</evidence>
<evidence type="ECO:0000313" key="7">
    <source>
        <dbReference type="EMBL" id="ERN00924.1"/>
    </source>
</evidence>
<dbReference type="PANTHER" id="PTHR43539:SF9">
    <property type="entry name" value="INDOLE-3-PYRUVATE MONOOXYGENASE YUCCA11-RELATED"/>
    <property type="match status" value="1"/>
</dbReference>
<comment type="similarity">
    <text evidence="1 6">Belongs to the FMO family.</text>
</comment>
<comment type="catalytic activity">
    <reaction evidence="5">
        <text>indole-3-pyruvate + NADPH + O2 + H(+) = (indol-3-yl)acetate + CO2 + NADP(+) + H2O</text>
        <dbReference type="Rhea" id="RHEA:34331"/>
        <dbReference type="ChEBI" id="CHEBI:15377"/>
        <dbReference type="ChEBI" id="CHEBI:15378"/>
        <dbReference type="ChEBI" id="CHEBI:15379"/>
        <dbReference type="ChEBI" id="CHEBI:16526"/>
        <dbReference type="ChEBI" id="CHEBI:17640"/>
        <dbReference type="ChEBI" id="CHEBI:30854"/>
        <dbReference type="ChEBI" id="CHEBI:57783"/>
        <dbReference type="ChEBI" id="CHEBI:58349"/>
        <dbReference type="EC" id="1.14.13.168"/>
    </reaction>
</comment>
<dbReference type="PRINTS" id="PR00368">
    <property type="entry name" value="FADPNR"/>
</dbReference>
<keyword evidence="4 6" id="KW-0560">Oxidoreductase</keyword>